<comment type="function">
    <text evidence="12">Protein-lysine N-methyltransferase. Monomethylates PRMT5, modulating its transcriptional activity. May also act as a histone methyltransferase. Plays a critical role in cardiac development. Acts as a key epigenetic regulator of gene expression during cardiac development via its dual activities as a methyltransferase and negative regulator of HDAC1.</text>
</comment>
<dbReference type="InterPro" id="IPR044421">
    <property type="entry name" value="SMYD4_SET"/>
</dbReference>
<protein>
    <recommendedName>
        <fullName evidence="13">Protein-lysine N-methyltransferase SMYD4</fullName>
    </recommendedName>
    <alternativeName>
        <fullName evidence="14">SET and MYND domain-containing protein 4</fullName>
    </alternativeName>
</protein>
<organism evidence="20 21">
    <name type="scientific">Strongylocentrotus purpuratus</name>
    <name type="common">Purple sea urchin</name>
    <dbReference type="NCBI Taxonomy" id="7668"/>
    <lineage>
        <taxon>Eukaryota</taxon>
        <taxon>Metazoa</taxon>
        <taxon>Echinodermata</taxon>
        <taxon>Eleutherozoa</taxon>
        <taxon>Echinozoa</taxon>
        <taxon>Echinoidea</taxon>
        <taxon>Euechinoidea</taxon>
        <taxon>Echinacea</taxon>
        <taxon>Camarodonta</taxon>
        <taxon>Echinidea</taxon>
        <taxon>Strongylocentrotidae</taxon>
        <taxon>Strongylocentrotus</taxon>
    </lineage>
</organism>
<accession>A0A7M7P8K9</accession>
<evidence type="ECO:0000256" key="10">
    <source>
        <dbReference type="ARBA" id="ARBA00023242"/>
    </source>
</evidence>
<evidence type="ECO:0000256" key="3">
    <source>
        <dbReference type="ARBA" id="ARBA00022490"/>
    </source>
</evidence>
<dbReference type="GO" id="GO:0005737">
    <property type="term" value="C:cytoplasm"/>
    <property type="evidence" value="ECO:0000318"/>
    <property type="project" value="GO_Central"/>
</dbReference>
<dbReference type="InterPro" id="IPR019734">
    <property type="entry name" value="TPR_rpt"/>
</dbReference>
<evidence type="ECO:0000256" key="15">
    <source>
        <dbReference type="PROSITE-ProRule" id="PRU00134"/>
    </source>
</evidence>
<dbReference type="Gene3D" id="1.10.220.160">
    <property type="match status" value="1"/>
</dbReference>
<evidence type="ECO:0000313" key="20">
    <source>
        <dbReference type="EnsemblMetazoa" id="XP_030847699"/>
    </source>
</evidence>
<feature type="domain" description="SET" evidence="18">
    <location>
        <begin position="234"/>
        <end position="534"/>
    </location>
</feature>
<dbReference type="PROSITE" id="PS50865">
    <property type="entry name" value="ZF_MYND_2"/>
    <property type="match status" value="1"/>
</dbReference>
<dbReference type="InterPro" id="IPR011990">
    <property type="entry name" value="TPR-like_helical_dom_sf"/>
</dbReference>
<keyword evidence="21" id="KW-1185">Reference proteome</keyword>
<dbReference type="GeneID" id="753106"/>
<dbReference type="RefSeq" id="XP_030847699.1">
    <property type="nucleotide sequence ID" value="XM_030991839.1"/>
</dbReference>
<dbReference type="Pfam" id="PF00856">
    <property type="entry name" value="SET"/>
    <property type="match status" value="1"/>
</dbReference>
<evidence type="ECO:0000256" key="13">
    <source>
        <dbReference type="ARBA" id="ARBA00093635"/>
    </source>
</evidence>
<keyword evidence="5" id="KW-0808">Transferase</keyword>
<dbReference type="PROSITE" id="PS50005">
    <property type="entry name" value="TPR"/>
    <property type="match status" value="1"/>
</dbReference>
<keyword evidence="16" id="KW-0802">TPR repeat</keyword>
<dbReference type="OrthoDB" id="62495at2759"/>
<evidence type="ECO:0000256" key="4">
    <source>
        <dbReference type="ARBA" id="ARBA00022603"/>
    </source>
</evidence>
<keyword evidence="10" id="KW-0539">Nucleus</keyword>
<proteinExistence type="predicted"/>
<dbReference type="PANTHER" id="PTHR46165:SF2">
    <property type="entry name" value="SET AND MYND DOMAIN-CONTAINING PROTEIN 4"/>
    <property type="match status" value="1"/>
</dbReference>
<evidence type="ECO:0000256" key="9">
    <source>
        <dbReference type="ARBA" id="ARBA00022833"/>
    </source>
</evidence>
<keyword evidence="9" id="KW-0862">Zinc</keyword>
<evidence type="ECO:0000256" key="17">
    <source>
        <dbReference type="SAM" id="MobiDB-lite"/>
    </source>
</evidence>
<feature type="domain" description="MYND-type" evidence="19">
    <location>
        <begin position="280"/>
        <end position="318"/>
    </location>
</feature>
<dbReference type="PANTHER" id="PTHR46165">
    <property type="entry name" value="SET AND MYND DOMAIN-CONTAINING PROTEIN 4"/>
    <property type="match status" value="1"/>
</dbReference>
<dbReference type="KEGG" id="spu:753106"/>
<keyword evidence="6" id="KW-0949">S-adenosyl-L-methionine</keyword>
<dbReference type="InterPro" id="IPR002893">
    <property type="entry name" value="Znf_MYND"/>
</dbReference>
<evidence type="ECO:0000256" key="12">
    <source>
        <dbReference type="ARBA" id="ARBA00093423"/>
    </source>
</evidence>
<dbReference type="GO" id="GO:0032259">
    <property type="term" value="P:methylation"/>
    <property type="evidence" value="ECO:0007669"/>
    <property type="project" value="UniProtKB-KW"/>
</dbReference>
<dbReference type="GO" id="GO:0042826">
    <property type="term" value="F:histone deacetylase binding"/>
    <property type="evidence" value="ECO:0000318"/>
    <property type="project" value="GO_Central"/>
</dbReference>
<dbReference type="Gene3D" id="2.170.270.10">
    <property type="entry name" value="SET domain"/>
    <property type="match status" value="1"/>
</dbReference>
<keyword evidence="3" id="KW-0963">Cytoplasm</keyword>
<evidence type="ECO:0000256" key="14">
    <source>
        <dbReference type="ARBA" id="ARBA00093680"/>
    </source>
</evidence>
<keyword evidence="4" id="KW-0489">Methyltransferase</keyword>
<dbReference type="Proteomes" id="UP000007110">
    <property type="component" value="Unassembled WGS sequence"/>
</dbReference>
<dbReference type="OMA" id="FDCTCPA"/>
<dbReference type="EnsemblMetazoa" id="XM_030991839">
    <property type="protein sequence ID" value="XP_030847699"/>
    <property type="gene ID" value="LOC753106"/>
</dbReference>
<dbReference type="SUPFAM" id="SSF48452">
    <property type="entry name" value="TPR-like"/>
    <property type="match status" value="1"/>
</dbReference>
<dbReference type="PROSITE" id="PS50280">
    <property type="entry name" value="SET"/>
    <property type="match status" value="1"/>
</dbReference>
<evidence type="ECO:0000259" key="19">
    <source>
        <dbReference type="PROSITE" id="PS50865"/>
    </source>
</evidence>
<feature type="compositionally biased region" description="Low complexity" evidence="17">
    <location>
        <begin position="355"/>
        <end position="375"/>
    </location>
</feature>
<feature type="repeat" description="TPR" evidence="16">
    <location>
        <begin position="78"/>
        <end position="111"/>
    </location>
</feature>
<sequence length="752" mass="84072">MAAALDFPKFLQNATEIWRSQSSKEKYCIQNAYELDKDVICLGMKIIDWRNSTVDHCIESIQGCLKSSRSDSKSASSAEDSRQKGNQLFQKRNYRGALECYTKSVQVAPHDGKDTLALAHANRSAALFHLGRYKASIQDIDEALTRGYPTNKHVKVLQRKGQCFLKLHNLSEAEEEFSKALRCLDSITGEDKKRREIKILLQESSNPTSVSFGDQLDIPDEDIKEKSSMLANASSAVTCKHQEGNGRFLEATRDIAAGELLIKEKPYAAIILKEEESSHCHHCFEQCSPIPCPNCIHARYCSSRCRSDSLTQYHSIECGTEQLLQQVSVFSRLSLRILITAGREELSNDIRKPKTSSSQPSSSSTSTSLTTAKGSSSGYLDGGLVNYESIVGLEAHWFNHSHEELIQYTVTSILLAKCFYRELVSLKTCETLSEEELIAEIASLLLLHTRQLKSNSHAITEVRPSEGENTAGKSAGGTVEEISQFRVATAVYPTVSMMNHACIPNIIPSFRKGILCVRATKKIMHGDEIQHCYGPQVGHMTTSDRQQALLNQYCFTCRCRACTRDPKSRDNLCMKCPKCGQPLNAMTSICGKCAVWIDVLVLLKEVDDTMITFAELVEMYPAAVKDVTLMRDVISKTKTCHDVLDRILIPPHMHLAVAYNFMAKCHIALQEFKEAAPWLAKAIPTIECRFGRDSIEVANELYKLAQIYFNGKEIAPAMEAIDRALELFIRHYGNSNEEVLVLMKMKACLMNA</sequence>
<keyword evidence="8 15" id="KW-0863">Zinc-finger</keyword>
<dbReference type="SUPFAM" id="SSF82199">
    <property type="entry name" value="SET domain"/>
    <property type="match status" value="1"/>
</dbReference>
<dbReference type="SMART" id="SM00028">
    <property type="entry name" value="TPR"/>
    <property type="match status" value="5"/>
</dbReference>
<evidence type="ECO:0000256" key="1">
    <source>
        <dbReference type="ARBA" id="ARBA00004123"/>
    </source>
</evidence>
<dbReference type="InterPro" id="IPR052097">
    <property type="entry name" value="SET-MYND_domain_protein"/>
</dbReference>
<evidence type="ECO:0000256" key="2">
    <source>
        <dbReference type="ARBA" id="ARBA00004496"/>
    </source>
</evidence>
<evidence type="ECO:0000256" key="16">
    <source>
        <dbReference type="PROSITE-ProRule" id="PRU00339"/>
    </source>
</evidence>
<evidence type="ECO:0000256" key="7">
    <source>
        <dbReference type="ARBA" id="ARBA00022723"/>
    </source>
</evidence>
<evidence type="ECO:0000259" key="18">
    <source>
        <dbReference type="PROSITE" id="PS50280"/>
    </source>
</evidence>
<dbReference type="InterPro" id="IPR001214">
    <property type="entry name" value="SET_dom"/>
</dbReference>
<feature type="region of interest" description="Disordered" evidence="17">
    <location>
        <begin position="349"/>
        <end position="375"/>
    </location>
</feature>
<dbReference type="InParanoid" id="A0A7M7P8K9"/>
<reference evidence="20" key="2">
    <citation type="submission" date="2021-01" db="UniProtKB">
        <authorList>
            <consortium name="EnsemblMetazoa"/>
        </authorList>
    </citation>
    <scope>IDENTIFICATION</scope>
</reference>
<dbReference type="CDD" id="cd10536">
    <property type="entry name" value="SET_SMYD4"/>
    <property type="match status" value="1"/>
</dbReference>
<dbReference type="Gene3D" id="1.25.40.10">
    <property type="entry name" value="Tetratricopeptide repeat domain"/>
    <property type="match status" value="2"/>
</dbReference>
<reference evidence="21" key="1">
    <citation type="submission" date="2015-02" db="EMBL/GenBank/DDBJ databases">
        <title>Genome sequencing for Strongylocentrotus purpuratus.</title>
        <authorList>
            <person name="Murali S."/>
            <person name="Liu Y."/>
            <person name="Vee V."/>
            <person name="English A."/>
            <person name="Wang M."/>
            <person name="Skinner E."/>
            <person name="Han Y."/>
            <person name="Muzny D.M."/>
            <person name="Worley K.C."/>
            <person name="Gibbs R.A."/>
        </authorList>
    </citation>
    <scope>NUCLEOTIDE SEQUENCE</scope>
</reference>
<dbReference type="GO" id="GO:0008168">
    <property type="term" value="F:methyltransferase activity"/>
    <property type="evidence" value="ECO:0007669"/>
    <property type="project" value="UniProtKB-KW"/>
</dbReference>
<dbReference type="AlphaFoldDB" id="A0A7M7P8K9"/>
<name>A0A7M7P8K9_STRPU</name>
<dbReference type="CTD" id="114826"/>
<evidence type="ECO:0000256" key="5">
    <source>
        <dbReference type="ARBA" id="ARBA00022679"/>
    </source>
</evidence>
<dbReference type="GO" id="GO:0008270">
    <property type="term" value="F:zinc ion binding"/>
    <property type="evidence" value="ECO:0007669"/>
    <property type="project" value="UniProtKB-KW"/>
</dbReference>
<dbReference type="InterPro" id="IPR046341">
    <property type="entry name" value="SET_dom_sf"/>
</dbReference>
<evidence type="ECO:0000256" key="8">
    <source>
        <dbReference type="ARBA" id="ARBA00022771"/>
    </source>
</evidence>
<dbReference type="GO" id="GO:0005634">
    <property type="term" value="C:nucleus"/>
    <property type="evidence" value="ECO:0000318"/>
    <property type="project" value="GO_Central"/>
</dbReference>
<evidence type="ECO:0000256" key="11">
    <source>
        <dbReference type="ARBA" id="ARBA00048985"/>
    </source>
</evidence>
<comment type="subcellular location">
    <subcellularLocation>
        <location evidence="2">Cytoplasm</location>
    </subcellularLocation>
    <subcellularLocation>
        <location evidence="1">Nucleus</location>
    </subcellularLocation>
</comment>
<dbReference type="SUPFAM" id="SSF144232">
    <property type="entry name" value="HIT/MYND zinc finger-like"/>
    <property type="match status" value="1"/>
</dbReference>
<evidence type="ECO:0000256" key="6">
    <source>
        <dbReference type="ARBA" id="ARBA00022691"/>
    </source>
</evidence>
<dbReference type="Gene3D" id="6.10.140.2220">
    <property type="match status" value="1"/>
</dbReference>
<dbReference type="FunCoup" id="A0A7M7P8K9">
    <property type="interactions" value="1117"/>
</dbReference>
<comment type="catalytic activity">
    <reaction evidence="11">
        <text>L-lysyl-[protein] + S-adenosyl-L-methionine = N(6)-methyl-L-lysyl-[protein] + S-adenosyl-L-homocysteine + H(+)</text>
        <dbReference type="Rhea" id="RHEA:51736"/>
        <dbReference type="Rhea" id="RHEA-COMP:9752"/>
        <dbReference type="Rhea" id="RHEA-COMP:13053"/>
        <dbReference type="ChEBI" id="CHEBI:15378"/>
        <dbReference type="ChEBI" id="CHEBI:29969"/>
        <dbReference type="ChEBI" id="CHEBI:57856"/>
        <dbReference type="ChEBI" id="CHEBI:59789"/>
        <dbReference type="ChEBI" id="CHEBI:61929"/>
    </reaction>
</comment>
<evidence type="ECO:0000313" key="21">
    <source>
        <dbReference type="Proteomes" id="UP000007110"/>
    </source>
</evidence>
<keyword evidence="7" id="KW-0479">Metal-binding</keyword>